<proteinExistence type="predicted"/>
<sequence>MAGMKDVTAIVGAVEHRVEADMYRCDPAYPISVTVGLPGRDALETNALTVHANNNAIRDWAHAHGCPTVTKTRVIGTSVSLIDKIIVPDEQTALRIVGRSLAARYRRTRDRHARLLAAFAIEPETAMRIASMLRDETDVDFDLLMQVAAYAKTHDTAGMTPRQVPLAGFSAKWLDRKKTKRRKAVELLCARELGLTERPRELRFRHLDPARVHEPNLVAVRPWSEGGALGIRYVVIVENKDTYQAMPPIDHGLCVFGSGKAAADGLTLLPWLFDERSAGIDVVYWGDMDAAGFEILSDIRQTGLDCASMFMDRAAYERYGRYGTNCDQKDKPLERQQPKPLPGLYPDERSLYESLCTGKGVEFLRLEQERIPIADAAAELQARGFPVKFMEVNTRKMVCDDDVSKRTGKDTIDGKVGEAHQGEESRTKSAAVYGT</sequence>
<evidence type="ECO:0000256" key="1">
    <source>
        <dbReference type="SAM" id="MobiDB-lite"/>
    </source>
</evidence>
<dbReference type="InterPro" id="IPR014544">
    <property type="entry name" value="UCP028408"/>
</dbReference>
<keyword evidence="5" id="KW-1185">Reference proteome</keyword>
<dbReference type="InterPro" id="IPR024534">
    <property type="entry name" value="JetD_C"/>
</dbReference>
<reference evidence="4 5" key="1">
    <citation type="journal article" date="2021" name="Environ. Microbiol.">
        <title>Genetic insights into the dark matter of the mammalian gut microbiota through targeted genome reconstruction.</title>
        <authorList>
            <person name="Lugli G.A."/>
            <person name="Alessandri G."/>
            <person name="Milani C."/>
            <person name="Viappiani A."/>
            <person name="Fontana F."/>
            <person name="Tarracchini C."/>
            <person name="Mancabelli L."/>
            <person name="Argentini C."/>
            <person name="Ruiz L."/>
            <person name="Margolles A."/>
            <person name="van Sinderen D."/>
            <person name="Turroni F."/>
            <person name="Ventura M."/>
        </authorList>
    </citation>
    <scope>NUCLEOTIDE SEQUENCE [LARGE SCALE GENOMIC DNA]</scope>
    <source>
        <strain evidence="4 5">MA1</strain>
    </source>
</reference>
<dbReference type="RefSeq" id="WP_241514309.1">
    <property type="nucleotide sequence ID" value="NZ_JAFEJT020000047.1"/>
</dbReference>
<gene>
    <name evidence="4" type="ORF">JS533_010160</name>
</gene>
<dbReference type="InterPro" id="IPR024537">
    <property type="entry name" value="DUF3322"/>
</dbReference>
<dbReference type="Pfam" id="PF11795">
    <property type="entry name" value="DUF3322"/>
    <property type="match status" value="1"/>
</dbReference>
<evidence type="ECO:0000313" key="4">
    <source>
        <dbReference type="EMBL" id="MCH9276627.1"/>
    </source>
</evidence>
<protein>
    <submittedName>
        <fullName evidence="4">DUF2220 family protein</fullName>
    </submittedName>
</protein>
<name>A0ABS9VWY6_9BIFI</name>
<feature type="compositionally biased region" description="Basic and acidic residues" evidence="1">
    <location>
        <begin position="404"/>
        <end position="427"/>
    </location>
</feature>
<reference evidence="4 5" key="2">
    <citation type="journal article" date="2021" name="Syst. Appl. Microbiol.">
        <title>Phylogenetic classification of ten novel species belonging to the genus Bifidobacterium comprising B. phasiani sp. nov., B. pongonis sp. nov., B. saguinibicoloris sp. nov., B. colobi sp. nov., B. simiiventris sp. nov., B. santillanense sp. nov., B. miconis sp. nov., B. amazonense sp. nov., B. pluvialisilvae sp. nov., and B. miconisargentati sp. nov.</title>
        <authorList>
            <person name="Lugli G.A."/>
            <person name="Calvete-Torre I."/>
            <person name="Alessandri G."/>
            <person name="Milani C."/>
            <person name="Turroni F."/>
            <person name="Laiolo P."/>
            <person name="Ossiprandi M.C."/>
            <person name="Margolles A."/>
            <person name="Ruiz L."/>
            <person name="Ventura M."/>
        </authorList>
    </citation>
    <scope>NUCLEOTIDE SEQUENCE [LARGE SCALE GENOMIC DNA]</scope>
    <source>
        <strain evidence="4 5">MA1</strain>
    </source>
</reference>
<feature type="domain" description="DUF3322" evidence="3">
    <location>
        <begin position="20"/>
        <end position="182"/>
    </location>
</feature>
<evidence type="ECO:0000259" key="2">
    <source>
        <dbReference type="Pfam" id="PF09983"/>
    </source>
</evidence>
<accession>A0ABS9VWY6</accession>
<evidence type="ECO:0000313" key="5">
    <source>
        <dbReference type="Proteomes" id="UP000710815"/>
    </source>
</evidence>
<dbReference type="PIRSF" id="PIRSF028408">
    <property type="entry name" value="UCP028408"/>
    <property type="match status" value="1"/>
</dbReference>
<dbReference type="Proteomes" id="UP000710815">
    <property type="component" value="Unassembled WGS sequence"/>
</dbReference>
<dbReference type="Pfam" id="PF09983">
    <property type="entry name" value="JetD_C"/>
    <property type="match status" value="1"/>
</dbReference>
<dbReference type="EMBL" id="JAFEJT020000047">
    <property type="protein sequence ID" value="MCH9276627.1"/>
    <property type="molecule type" value="Genomic_DNA"/>
</dbReference>
<comment type="caution">
    <text evidence="4">The sequence shown here is derived from an EMBL/GenBank/DDBJ whole genome shotgun (WGS) entry which is preliminary data.</text>
</comment>
<feature type="region of interest" description="Disordered" evidence="1">
    <location>
        <begin position="404"/>
        <end position="435"/>
    </location>
</feature>
<organism evidence="4 5">
    <name type="scientific">Bifidobacterium amazonense</name>
    <dbReference type="NCBI Taxonomy" id="2809027"/>
    <lineage>
        <taxon>Bacteria</taxon>
        <taxon>Bacillati</taxon>
        <taxon>Actinomycetota</taxon>
        <taxon>Actinomycetes</taxon>
        <taxon>Bifidobacteriales</taxon>
        <taxon>Bifidobacteriaceae</taxon>
        <taxon>Bifidobacterium</taxon>
    </lineage>
</organism>
<feature type="domain" description="Wadjet protein JetD C-terminal" evidence="2">
    <location>
        <begin position="194"/>
        <end position="379"/>
    </location>
</feature>
<evidence type="ECO:0000259" key="3">
    <source>
        <dbReference type="Pfam" id="PF11795"/>
    </source>
</evidence>